<dbReference type="EMBL" id="CP045893">
    <property type="protein sequence ID" value="QQP53885.1"/>
    <property type="molecule type" value="Genomic_DNA"/>
</dbReference>
<accession>A0A7T8QSY2</accession>
<keyword evidence="2" id="KW-1185">Reference proteome</keyword>
<gene>
    <name evidence="1" type="ORF">FKW44_006519</name>
</gene>
<organism evidence="1 2">
    <name type="scientific">Caligus rogercresseyi</name>
    <name type="common">Sea louse</name>
    <dbReference type="NCBI Taxonomy" id="217165"/>
    <lineage>
        <taxon>Eukaryota</taxon>
        <taxon>Metazoa</taxon>
        <taxon>Ecdysozoa</taxon>
        <taxon>Arthropoda</taxon>
        <taxon>Crustacea</taxon>
        <taxon>Multicrustacea</taxon>
        <taxon>Hexanauplia</taxon>
        <taxon>Copepoda</taxon>
        <taxon>Siphonostomatoida</taxon>
        <taxon>Caligidae</taxon>
        <taxon>Caligus</taxon>
    </lineage>
</organism>
<protein>
    <submittedName>
        <fullName evidence="1">LOC100160232</fullName>
    </submittedName>
</protein>
<name>A0A7T8QSY2_CALRO</name>
<feature type="non-terminal residue" evidence="1">
    <location>
        <position position="1"/>
    </location>
</feature>
<feature type="non-terminal residue" evidence="1">
    <location>
        <position position="85"/>
    </location>
</feature>
<dbReference type="Proteomes" id="UP000595437">
    <property type="component" value="Chromosome 4"/>
</dbReference>
<reference evidence="2" key="1">
    <citation type="submission" date="2021-01" db="EMBL/GenBank/DDBJ databases">
        <title>Caligus Genome Assembly.</title>
        <authorList>
            <person name="Gallardo-Escarate C."/>
        </authorList>
    </citation>
    <scope>NUCLEOTIDE SEQUENCE [LARGE SCALE GENOMIC DNA]</scope>
</reference>
<proteinExistence type="predicted"/>
<evidence type="ECO:0000313" key="2">
    <source>
        <dbReference type="Proteomes" id="UP000595437"/>
    </source>
</evidence>
<sequence>LKHLENDKFHHYVVTPPASTINDEDHPKLKFTNKKLYSERASVFEVRRVESLRNLFFNRNQFSMEDAKKKLVSKKRDRSSDMMEK</sequence>
<dbReference type="AlphaFoldDB" id="A0A7T8QSY2"/>
<evidence type="ECO:0000313" key="1">
    <source>
        <dbReference type="EMBL" id="QQP53885.1"/>
    </source>
</evidence>